<feature type="domain" description="HpcH/HpaI aldolase/citrate lyase" evidence="6">
    <location>
        <begin position="14"/>
        <end position="225"/>
    </location>
</feature>
<dbReference type="InterPro" id="IPR015813">
    <property type="entry name" value="Pyrv/PenolPyrv_kinase-like_dom"/>
</dbReference>
<dbReference type="Proteomes" id="UP000199119">
    <property type="component" value="Unassembled WGS sequence"/>
</dbReference>
<dbReference type="SUPFAM" id="SSF51621">
    <property type="entry name" value="Phosphoenolpyruvate/pyruvate domain"/>
    <property type="match status" value="1"/>
</dbReference>
<evidence type="ECO:0000313" key="8">
    <source>
        <dbReference type="Proteomes" id="UP000199119"/>
    </source>
</evidence>
<organism evidence="7 8">
    <name type="scientific">Paracidovorax wautersii</name>
    <dbReference type="NCBI Taxonomy" id="1177982"/>
    <lineage>
        <taxon>Bacteria</taxon>
        <taxon>Pseudomonadati</taxon>
        <taxon>Pseudomonadota</taxon>
        <taxon>Betaproteobacteria</taxon>
        <taxon>Burkholderiales</taxon>
        <taxon>Comamonadaceae</taxon>
        <taxon>Paracidovorax</taxon>
    </lineage>
</organism>
<proteinExistence type="predicted"/>
<evidence type="ECO:0000256" key="3">
    <source>
        <dbReference type="ARBA" id="ARBA00022842"/>
    </source>
</evidence>
<evidence type="ECO:0000256" key="2">
    <source>
        <dbReference type="ARBA" id="ARBA00022723"/>
    </source>
</evidence>
<dbReference type="OrthoDB" id="348111at2"/>
<dbReference type="InterPro" id="IPR011206">
    <property type="entry name" value="Citrate_lyase_beta/mcl1/mcl2"/>
</dbReference>
<comment type="cofactor">
    <cofactor evidence="1">
        <name>Mg(2+)</name>
        <dbReference type="ChEBI" id="CHEBI:18420"/>
    </cofactor>
</comment>
<evidence type="ECO:0000259" key="6">
    <source>
        <dbReference type="Pfam" id="PF03328"/>
    </source>
</evidence>
<dbReference type="PIRSF" id="PIRSF015582">
    <property type="entry name" value="Cit_lyase_B"/>
    <property type="match status" value="1"/>
</dbReference>
<keyword evidence="8" id="KW-1185">Reference proteome</keyword>
<dbReference type="STRING" id="1177982.SAMN04489711_105157"/>
<accession>A0A1I2DEJ9</accession>
<feature type="binding site" evidence="4">
    <location>
        <position position="76"/>
    </location>
    <ligand>
        <name>substrate</name>
    </ligand>
</feature>
<dbReference type="RefSeq" id="WP_092939396.1">
    <property type="nucleotide sequence ID" value="NZ_FONX01000005.1"/>
</dbReference>
<dbReference type="InterPro" id="IPR040442">
    <property type="entry name" value="Pyrv_kinase-like_dom_sf"/>
</dbReference>
<evidence type="ECO:0000256" key="4">
    <source>
        <dbReference type="PIRSR" id="PIRSR015582-1"/>
    </source>
</evidence>
<keyword evidence="3 5" id="KW-0460">Magnesium</keyword>
<sequence>MSPDRHSHPLAAARSLLFVPADRPERLPKALASGAHAVIVDLEDAVAPAARPAARAALAAAWSQVGPADRRRVAVRVNGMATQEHAEDIALAQRLAGDGLEALVVPKAESGSLLGALAVRLGMALLPLIETAEGAAQLDAIAAAPGVLRLALGHIDLQADLGMACGPDEAELAPLRWSLVLASSRAGLPPPVDGVTTAVGDAERLAADTARARRFGFGGKLCIHPAQLPGVHAAFAPSSAQLDWARRVQQASAQAQGGVCKVDRTMVDAPVLALAQLILRDAPQAVVVA</sequence>
<dbReference type="PANTHER" id="PTHR32308:SF10">
    <property type="entry name" value="CITRATE LYASE SUBUNIT BETA"/>
    <property type="match status" value="1"/>
</dbReference>
<dbReference type="GO" id="GO:0006107">
    <property type="term" value="P:oxaloacetate metabolic process"/>
    <property type="evidence" value="ECO:0007669"/>
    <property type="project" value="TreeGrafter"/>
</dbReference>
<dbReference type="EMBL" id="FONX01000005">
    <property type="protein sequence ID" value="SFE79022.1"/>
    <property type="molecule type" value="Genomic_DNA"/>
</dbReference>
<feature type="binding site" evidence="5">
    <location>
        <position position="156"/>
    </location>
    <ligand>
        <name>Mg(2+)</name>
        <dbReference type="ChEBI" id="CHEBI:18420"/>
    </ligand>
</feature>
<evidence type="ECO:0000256" key="1">
    <source>
        <dbReference type="ARBA" id="ARBA00001946"/>
    </source>
</evidence>
<reference evidence="8" key="1">
    <citation type="submission" date="2016-10" db="EMBL/GenBank/DDBJ databases">
        <authorList>
            <person name="Varghese N."/>
            <person name="Submissions S."/>
        </authorList>
    </citation>
    <scope>NUCLEOTIDE SEQUENCE [LARGE SCALE GENOMIC DNA]</scope>
    <source>
        <strain evidence="8">DSM 27981</strain>
    </source>
</reference>
<dbReference type="Gene3D" id="3.20.20.60">
    <property type="entry name" value="Phosphoenolpyruvate-binding domains"/>
    <property type="match status" value="1"/>
</dbReference>
<dbReference type="GO" id="GO:0000287">
    <property type="term" value="F:magnesium ion binding"/>
    <property type="evidence" value="ECO:0007669"/>
    <property type="project" value="TreeGrafter"/>
</dbReference>
<evidence type="ECO:0000256" key="5">
    <source>
        <dbReference type="PIRSR" id="PIRSR015582-2"/>
    </source>
</evidence>
<keyword evidence="7" id="KW-0456">Lyase</keyword>
<name>A0A1I2DEJ9_9BURK</name>
<dbReference type="GO" id="GO:0016829">
    <property type="term" value="F:lyase activity"/>
    <property type="evidence" value="ECO:0007669"/>
    <property type="project" value="UniProtKB-KW"/>
</dbReference>
<gene>
    <name evidence="7" type="ORF">SAMN04489711_105157</name>
</gene>
<feature type="binding site" evidence="5">
    <location>
        <position position="130"/>
    </location>
    <ligand>
        <name>Mg(2+)</name>
        <dbReference type="ChEBI" id="CHEBI:18420"/>
    </ligand>
</feature>
<dbReference type="InterPro" id="IPR005000">
    <property type="entry name" value="Aldolase/citrate-lyase_domain"/>
</dbReference>
<keyword evidence="2 5" id="KW-0479">Metal-binding</keyword>
<dbReference type="PANTHER" id="PTHR32308">
    <property type="entry name" value="LYASE BETA SUBUNIT, PUTATIVE (AFU_ORTHOLOGUE AFUA_4G13030)-RELATED"/>
    <property type="match status" value="1"/>
</dbReference>
<dbReference type="AlphaFoldDB" id="A0A1I2DEJ9"/>
<feature type="binding site" evidence="4">
    <location>
        <position position="130"/>
    </location>
    <ligand>
        <name>substrate</name>
    </ligand>
</feature>
<dbReference type="Pfam" id="PF03328">
    <property type="entry name" value="HpcH_HpaI"/>
    <property type="match status" value="1"/>
</dbReference>
<evidence type="ECO:0000313" key="7">
    <source>
        <dbReference type="EMBL" id="SFE79022.1"/>
    </source>
</evidence>
<protein>
    <submittedName>
        <fullName evidence="7">Citrate lyase subunit beta / citryl-CoA lyase</fullName>
    </submittedName>
</protein>